<proteinExistence type="predicted"/>
<keyword evidence="1" id="KW-0472">Membrane</keyword>
<keyword evidence="3" id="KW-1185">Reference proteome</keyword>
<evidence type="ECO:0000313" key="3">
    <source>
        <dbReference type="Proteomes" id="UP001521209"/>
    </source>
</evidence>
<organism evidence="2 3">
    <name type="scientific">Acidiphilium iwatense</name>
    <dbReference type="NCBI Taxonomy" id="768198"/>
    <lineage>
        <taxon>Bacteria</taxon>
        <taxon>Pseudomonadati</taxon>
        <taxon>Pseudomonadota</taxon>
        <taxon>Alphaproteobacteria</taxon>
        <taxon>Acetobacterales</taxon>
        <taxon>Acidocellaceae</taxon>
        <taxon>Acidiphilium</taxon>
    </lineage>
</organism>
<sequence>MAERERVSVQRIGMMLTGFLMLALIGVFATYAAPIPAMRGVIAETAIARAAASGDLAAIRAALAAAKPLLGRRGQQTLASLAPDRAGLGEAATVLSAETAEASRLVAYRLRLMVIVIGVVAGLFGVALLGIRDAKPTRTITTGPRP</sequence>
<protein>
    <submittedName>
        <fullName evidence="2">Uncharacterized protein</fullName>
    </submittedName>
</protein>
<comment type="caution">
    <text evidence="2">The sequence shown here is derived from an EMBL/GenBank/DDBJ whole genome shotgun (WGS) entry which is preliminary data.</text>
</comment>
<gene>
    <name evidence="2" type="ORF">L2A60_12270</name>
</gene>
<feature type="transmembrane region" description="Helical" evidence="1">
    <location>
        <begin position="112"/>
        <end position="131"/>
    </location>
</feature>
<keyword evidence="1" id="KW-0812">Transmembrane</keyword>
<name>A0ABS9DXI1_9PROT</name>
<evidence type="ECO:0000313" key="2">
    <source>
        <dbReference type="EMBL" id="MCF3947453.1"/>
    </source>
</evidence>
<dbReference type="RefSeq" id="WP_235704687.1">
    <property type="nucleotide sequence ID" value="NZ_JAKGBZ010000023.1"/>
</dbReference>
<feature type="transmembrane region" description="Helical" evidence="1">
    <location>
        <begin position="12"/>
        <end position="33"/>
    </location>
</feature>
<evidence type="ECO:0000256" key="1">
    <source>
        <dbReference type="SAM" id="Phobius"/>
    </source>
</evidence>
<keyword evidence="1" id="KW-1133">Transmembrane helix</keyword>
<accession>A0ABS9DXI1</accession>
<reference evidence="2 3" key="1">
    <citation type="submission" date="2022-01" db="EMBL/GenBank/DDBJ databases">
        <authorList>
            <person name="Won M."/>
            <person name="Kim S.-J."/>
            <person name="Kwon S.-W."/>
        </authorList>
    </citation>
    <scope>NUCLEOTIDE SEQUENCE [LARGE SCALE GENOMIC DNA]</scope>
    <source>
        <strain evidence="2 3">KCTC 23505</strain>
    </source>
</reference>
<dbReference type="Proteomes" id="UP001521209">
    <property type="component" value="Unassembled WGS sequence"/>
</dbReference>
<dbReference type="EMBL" id="JAKGBZ010000023">
    <property type="protein sequence ID" value="MCF3947453.1"/>
    <property type="molecule type" value="Genomic_DNA"/>
</dbReference>